<keyword evidence="2 5" id="KW-0540">Nuclease</keyword>
<organism evidence="7 8">
    <name type="scientific">Deinococcus aerius</name>
    <dbReference type="NCBI Taxonomy" id="200253"/>
    <lineage>
        <taxon>Bacteria</taxon>
        <taxon>Thermotogati</taxon>
        <taxon>Deinococcota</taxon>
        <taxon>Deinococci</taxon>
        <taxon>Deinococcales</taxon>
        <taxon>Deinococcaceae</taxon>
        <taxon>Deinococcus</taxon>
    </lineage>
</organism>
<evidence type="ECO:0000259" key="6">
    <source>
        <dbReference type="Pfam" id="PF01850"/>
    </source>
</evidence>
<dbReference type="GO" id="GO:0004540">
    <property type="term" value="F:RNA nuclease activity"/>
    <property type="evidence" value="ECO:0007669"/>
    <property type="project" value="InterPro"/>
</dbReference>
<dbReference type="PANTHER" id="PTHR38826">
    <property type="entry name" value="RIBONUCLEASE VAPC13"/>
    <property type="match status" value="1"/>
</dbReference>
<evidence type="ECO:0000256" key="3">
    <source>
        <dbReference type="ARBA" id="ARBA00022723"/>
    </source>
</evidence>
<dbReference type="GO" id="GO:0016787">
    <property type="term" value="F:hydrolase activity"/>
    <property type="evidence" value="ECO:0007669"/>
    <property type="project" value="UniProtKB-KW"/>
</dbReference>
<dbReference type="Proteomes" id="UP000236569">
    <property type="component" value="Unassembled WGS sequence"/>
</dbReference>
<evidence type="ECO:0000256" key="4">
    <source>
        <dbReference type="ARBA" id="ARBA00022801"/>
    </source>
</evidence>
<accession>A0A2I9CU64</accession>
<reference evidence="8" key="1">
    <citation type="submission" date="2018-01" db="EMBL/GenBank/DDBJ databases">
        <title>Draft Genome Sequence of the Radioresistant Bacterium Deinococcus aerius TR0125, Isolated from the Higher Atmosphere above Japan.</title>
        <authorList>
            <person name="Satoh K."/>
            <person name="Arai H."/>
            <person name="Sanzen T."/>
            <person name="Kawaguchi Y."/>
            <person name="Hayashi H."/>
            <person name="Yokobori S."/>
            <person name="Yamagishi A."/>
            <person name="Oono Y."/>
            <person name="Narumi I."/>
        </authorList>
    </citation>
    <scope>NUCLEOTIDE SEQUENCE [LARGE SCALE GENOMIC DNA]</scope>
    <source>
        <strain evidence="8">TR0125</strain>
    </source>
</reference>
<gene>
    <name evidence="5" type="primary">vapC</name>
    <name evidence="7" type="ORF">DAERI_040129</name>
</gene>
<dbReference type="Pfam" id="PF01850">
    <property type="entry name" value="PIN"/>
    <property type="match status" value="1"/>
</dbReference>
<name>A0A2I9CU64_9DEIO</name>
<dbReference type="AlphaFoldDB" id="A0A2I9CU64"/>
<dbReference type="SUPFAM" id="SSF88723">
    <property type="entry name" value="PIN domain-like"/>
    <property type="match status" value="1"/>
</dbReference>
<feature type="binding site" evidence="5">
    <location>
        <position position="109"/>
    </location>
    <ligand>
        <name>Mg(2+)</name>
        <dbReference type="ChEBI" id="CHEBI:18420"/>
    </ligand>
</feature>
<dbReference type="EMBL" id="BFAG01000004">
    <property type="protein sequence ID" value="GBF05369.1"/>
    <property type="molecule type" value="Genomic_DNA"/>
</dbReference>
<evidence type="ECO:0000313" key="7">
    <source>
        <dbReference type="EMBL" id="GBF05369.1"/>
    </source>
</evidence>
<dbReference type="InterPro" id="IPR052106">
    <property type="entry name" value="PINc/VapC_TA"/>
</dbReference>
<dbReference type="Gene3D" id="3.40.50.1010">
    <property type="entry name" value="5'-nuclease"/>
    <property type="match status" value="1"/>
</dbReference>
<feature type="domain" description="PIN" evidence="6">
    <location>
        <begin position="12"/>
        <end position="134"/>
    </location>
</feature>
<comment type="function">
    <text evidence="5">Toxic component of a toxin-antitoxin (TA) system. An RNase.</text>
</comment>
<comment type="caution">
    <text evidence="7">The sequence shown here is derived from an EMBL/GenBank/DDBJ whole genome shotgun (WGS) entry which is preliminary data.</text>
</comment>
<comment type="similarity">
    <text evidence="5">Belongs to the PINc/VapC protein family.</text>
</comment>
<dbReference type="OrthoDB" id="69291at2"/>
<keyword evidence="5" id="KW-0460">Magnesium</keyword>
<proteinExistence type="inferred from homology"/>
<dbReference type="GO" id="GO:0090729">
    <property type="term" value="F:toxin activity"/>
    <property type="evidence" value="ECO:0007669"/>
    <property type="project" value="UniProtKB-KW"/>
</dbReference>
<protein>
    <recommendedName>
        <fullName evidence="5">Ribonuclease VapC</fullName>
        <shortName evidence="5">RNase VapC</shortName>
        <ecNumber evidence="5">3.1.-.-</ecNumber>
    </recommendedName>
    <alternativeName>
        <fullName evidence="5">Toxin VapC</fullName>
    </alternativeName>
</protein>
<keyword evidence="4 5" id="KW-0378">Hydrolase</keyword>
<dbReference type="InterPro" id="IPR022907">
    <property type="entry name" value="VapC_family"/>
</dbReference>
<evidence type="ECO:0000313" key="8">
    <source>
        <dbReference type="Proteomes" id="UP000236569"/>
    </source>
</evidence>
<dbReference type="HAMAP" id="MF_00265">
    <property type="entry name" value="VapC_Nob1"/>
    <property type="match status" value="1"/>
</dbReference>
<dbReference type="EC" id="3.1.-.-" evidence="5"/>
<dbReference type="RefSeq" id="WP_103128807.1">
    <property type="nucleotide sequence ID" value="NZ_BFAG01000004.1"/>
</dbReference>
<evidence type="ECO:0000256" key="5">
    <source>
        <dbReference type="HAMAP-Rule" id="MF_00265"/>
    </source>
</evidence>
<keyword evidence="8" id="KW-1185">Reference proteome</keyword>
<keyword evidence="1 5" id="KW-1277">Toxin-antitoxin system</keyword>
<keyword evidence="5" id="KW-0800">Toxin</keyword>
<dbReference type="GO" id="GO:0000287">
    <property type="term" value="F:magnesium ion binding"/>
    <property type="evidence" value="ECO:0007669"/>
    <property type="project" value="UniProtKB-UniRule"/>
</dbReference>
<comment type="cofactor">
    <cofactor evidence="5">
        <name>Mg(2+)</name>
        <dbReference type="ChEBI" id="CHEBI:18420"/>
    </cofactor>
</comment>
<dbReference type="PANTHER" id="PTHR38826:SF5">
    <property type="entry name" value="RIBONUCLEASE VAPC13"/>
    <property type="match status" value="1"/>
</dbReference>
<keyword evidence="3 5" id="KW-0479">Metal-binding</keyword>
<evidence type="ECO:0000256" key="1">
    <source>
        <dbReference type="ARBA" id="ARBA00022649"/>
    </source>
</evidence>
<evidence type="ECO:0000256" key="2">
    <source>
        <dbReference type="ARBA" id="ARBA00022722"/>
    </source>
</evidence>
<dbReference type="InterPro" id="IPR029060">
    <property type="entry name" value="PIN-like_dom_sf"/>
</dbReference>
<sequence length="140" mass="15248">MTQPADSIPIALLDANILLRYLTGDPQPLADRARQLLERAERGEVRLVLTALTAAECVWVLKSFYKHPLPAIAAALRQVMMLDGVVTRQEAIVDAALTGMARHNVDFADAYLSELARREGMSVATFDGDFGRLGAALLTI</sequence>
<dbReference type="InterPro" id="IPR002716">
    <property type="entry name" value="PIN_dom"/>
</dbReference>
<feature type="binding site" evidence="5">
    <location>
        <position position="14"/>
    </location>
    <ligand>
        <name>Mg(2+)</name>
        <dbReference type="ChEBI" id="CHEBI:18420"/>
    </ligand>
</feature>